<feature type="domain" description="BTB" evidence="1">
    <location>
        <begin position="139"/>
        <end position="206"/>
    </location>
</feature>
<dbReference type="STRING" id="1611254.A0A2G5UZG4"/>
<dbReference type="Gene3D" id="3.30.710.10">
    <property type="entry name" value="Potassium Channel Kv1.1, Chain A"/>
    <property type="match status" value="1"/>
</dbReference>
<dbReference type="PANTHER" id="PTHR22743">
    <property type="entry name" value="MEPRIN/TRAF-LIKE MATH FAMILY-C.ELEGANS"/>
    <property type="match status" value="1"/>
</dbReference>
<reference evidence="3" key="1">
    <citation type="submission" date="2017-10" db="EMBL/GenBank/DDBJ databases">
        <title>Rapid genome shrinkage in a self-fertile nematode reveals novel sperm competition proteins.</title>
        <authorList>
            <person name="Yin D."/>
            <person name="Schwarz E.M."/>
            <person name="Thomas C.G."/>
            <person name="Felde R.L."/>
            <person name="Korf I.F."/>
            <person name="Cutter A.D."/>
            <person name="Schartner C.M."/>
            <person name="Ralston E.J."/>
            <person name="Meyer B.J."/>
            <person name="Haag E.S."/>
        </authorList>
    </citation>
    <scope>NUCLEOTIDE SEQUENCE [LARGE SCALE GENOMIC DNA]</scope>
    <source>
        <strain evidence="3">JU1422</strain>
    </source>
</reference>
<protein>
    <recommendedName>
        <fullName evidence="1">BTB domain-containing protein</fullName>
    </recommendedName>
</protein>
<dbReference type="SMART" id="SM00225">
    <property type="entry name" value="BTB"/>
    <property type="match status" value="1"/>
</dbReference>
<dbReference type="Pfam" id="PF00651">
    <property type="entry name" value="BTB"/>
    <property type="match status" value="1"/>
</dbReference>
<evidence type="ECO:0000313" key="2">
    <source>
        <dbReference type="EMBL" id="PIC44924.1"/>
    </source>
</evidence>
<dbReference type="AlphaFoldDB" id="A0A2G5UZG4"/>
<dbReference type="PANTHER" id="PTHR22743:SF165">
    <property type="entry name" value="BTB AND MATH DOMAIN CONTAINING-RELATED"/>
    <property type="match status" value="1"/>
</dbReference>
<dbReference type="InterPro" id="IPR052664">
    <property type="entry name" value="BTB-MATH_domain_protein"/>
</dbReference>
<dbReference type="PROSITE" id="PS50097">
    <property type="entry name" value="BTB"/>
    <property type="match status" value="1"/>
</dbReference>
<dbReference type="InterPro" id="IPR000210">
    <property type="entry name" value="BTB/POZ_dom"/>
</dbReference>
<keyword evidence="3" id="KW-1185">Reference proteome</keyword>
<dbReference type="SUPFAM" id="SSF54695">
    <property type="entry name" value="POZ domain"/>
    <property type="match status" value="1"/>
</dbReference>
<comment type="caution">
    <text evidence="2">The sequence shown here is derived from an EMBL/GenBank/DDBJ whole genome shotgun (WGS) entry which is preliminary data.</text>
</comment>
<proteinExistence type="predicted"/>
<dbReference type="Proteomes" id="UP000230233">
    <property type="component" value="Chromosome II"/>
</dbReference>
<evidence type="ECO:0000259" key="1">
    <source>
        <dbReference type="PROSITE" id="PS50097"/>
    </source>
</evidence>
<name>A0A2G5UZG4_9PELO</name>
<dbReference type="CDD" id="cd18186">
    <property type="entry name" value="BTB_POZ_ZBTB_KLHL-like"/>
    <property type="match status" value="1"/>
</dbReference>
<sequence>MIGSKEFVIKHVFKNFNNLTLYKIHWSPVQTHYGVEWQIGCVLNSAYVKIGLKKLKSNLLFNMDTEIIQTILMPNGGSRKITKSYRFLQCAEDVVWVFDARSQRKDFLKVKDLNITCQVVIKNFFEKLISFDESMIEFSDVVLMVDGEKFYLNKKFLAYHSSYFNCLLFGNFSESEKSIIELKDIDKDDFQNYLELIYGEALVNDQTVDGILNLANFFDSKTANRRCEEFLINRSELEFTEKFKLAVKYKLEKLKEICLPKLTTVQDIRSVIPEDLTEFDVSVWNVLLLKALDL</sequence>
<dbReference type="EMBL" id="PDUG01000002">
    <property type="protein sequence ID" value="PIC44924.1"/>
    <property type="molecule type" value="Genomic_DNA"/>
</dbReference>
<accession>A0A2G5UZG4</accession>
<dbReference type="OrthoDB" id="6359816at2759"/>
<evidence type="ECO:0000313" key="3">
    <source>
        <dbReference type="Proteomes" id="UP000230233"/>
    </source>
</evidence>
<organism evidence="2 3">
    <name type="scientific">Caenorhabditis nigoni</name>
    <dbReference type="NCBI Taxonomy" id="1611254"/>
    <lineage>
        <taxon>Eukaryota</taxon>
        <taxon>Metazoa</taxon>
        <taxon>Ecdysozoa</taxon>
        <taxon>Nematoda</taxon>
        <taxon>Chromadorea</taxon>
        <taxon>Rhabditida</taxon>
        <taxon>Rhabditina</taxon>
        <taxon>Rhabditomorpha</taxon>
        <taxon>Rhabditoidea</taxon>
        <taxon>Rhabditidae</taxon>
        <taxon>Peloderinae</taxon>
        <taxon>Caenorhabditis</taxon>
    </lineage>
</organism>
<gene>
    <name evidence="2" type="primary">Cnig_chr_II.g5125</name>
    <name evidence="2" type="ORF">B9Z55_005125</name>
</gene>
<dbReference type="InterPro" id="IPR011333">
    <property type="entry name" value="SKP1/BTB/POZ_sf"/>
</dbReference>